<accession>A0A0E2ZMS4</accession>
<organism evidence="1 2">
    <name type="scientific">Nitrosococcus oceani C-27</name>
    <dbReference type="NCBI Taxonomy" id="314279"/>
    <lineage>
        <taxon>Bacteria</taxon>
        <taxon>Pseudomonadati</taxon>
        <taxon>Pseudomonadota</taxon>
        <taxon>Gammaproteobacteria</taxon>
        <taxon>Chromatiales</taxon>
        <taxon>Chromatiaceae</taxon>
        <taxon>Nitrosococcus</taxon>
    </lineage>
</organism>
<dbReference type="AlphaFoldDB" id="A0A0E2ZMS4"/>
<reference evidence="1 2" key="1">
    <citation type="submission" date="2014-07" db="EMBL/GenBank/DDBJ databases">
        <title>Comparative analysis of Nitrosococcus oceani genome inventories of strains from Pacific and Atlantic gyres.</title>
        <authorList>
            <person name="Lim C.K."/>
            <person name="Wang L."/>
            <person name="Sayavedra-Soto L.A."/>
            <person name="Klotz M.G."/>
        </authorList>
    </citation>
    <scope>NUCLEOTIDE SEQUENCE [LARGE SCALE GENOMIC DNA]</scope>
    <source>
        <strain evidence="1 2">C-27</strain>
    </source>
</reference>
<dbReference type="HOGENOM" id="CLU_590316_0_0_6"/>
<sequence>MRGAPPPYLANFDSASAMLRALSRFLNGKDFPALGQSRLLEPLTQMVNWLPSTARKKIFALGGSFEAVAPEKMPQVSAEAVAHWMVNQYPRRQYPAMMIGSSNGALIHLCAALQIPWLPQTYLIPVRQSTDPDDPKQALKLGRKAGQALLEANPELQLHHMHDPSQDRLMVQYITYFRVKRRCLGPSYERFLKDHLAPGGTLFVVDCQRTWPTTQVGERYVFQHGAVGGVSEEEYLQGGPRVNHFLERMGSSVRHWEPPTPDGESPEAEWGFEPLLGEDIKAFAKRQGHHVKRIVFSQPEQVSPLVADLYQWWYGQRGILSNRLLIESFILMEPWWTLRLGAVPFWMVFNMEPSAQRLENYLNSRAPYDNIHMMLFAHGVESIGLPPIERWQALLKQARGVNGFIGVDTKSYPSDFSTFARYHKDLHKIHGRHPLPSPLSLNQLYEFLAQADNRYAVHWRS</sequence>
<dbReference type="EMBL" id="JPGN01000043">
    <property type="protein sequence ID" value="KFI19667.1"/>
    <property type="molecule type" value="Genomic_DNA"/>
</dbReference>
<dbReference type="OrthoDB" id="501208at2"/>
<evidence type="ECO:0000313" key="1">
    <source>
        <dbReference type="EMBL" id="KFI19667.1"/>
    </source>
</evidence>
<proteinExistence type="predicted"/>
<name>A0A0E2ZMS4_9GAMM</name>
<comment type="caution">
    <text evidence="1">The sequence shown here is derived from an EMBL/GenBank/DDBJ whole genome shotgun (WGS) entry which is preliminary data.</text>
</comment>
<dbReference type="Proteomes" id="UP000028839">
    <property type="component" value="Unassembled WGS sequence"/>
</dbReference>
<evidence type="ECO:0000313" key="2">
    <source>
        <dbReference type="Proteomes" id="UP000028839"/>
    </source>
</evidence>
<gene>
    <name evidence="1" type="ORF">IB75_07595</name>
</gene>
<protein>
    <submittedName>
        <fullName evidence="1">Uncharacterized protein</fullName>
    </submittedName>
</protein>